<feature type="region of interest" description="Disordered" evidence="1">
    <location>
        <begin position="59"/>
        <end position="95"/>
    </location>
</feature>
<organism evidence="2 3">
    <name type="scientific">Coniella lustricola</name>
    <dbReference type="NCBI Taxonomy" id="2025994"/>
    <lineage>
        <taxon>Eukaryota</taxon>
        <taxon>Fungi</taxon>
        <taxon>Dikarya</taxon>
        <taxon>Ascomycota</taxon>
        <taxon>Pezizomycotina</taxon>
        <taxon>Sordariomycetes</taxon>
        <taxon>Sordariomycetidae</taxon>
        <taxon>Diaporthales</taxon>
        <taxon>Schizoparmaceae</taxon>
        <taxon>Coniella</taxon>
    </lineage>
</organism>
<name>A0A2T2ZZ74_9PEZI</name>
<protein>
    <submittedName>
        <fullName evidence="2">Uncharacterized protein</fullName>
    </submittedName>
</protein>
<dbReference type="AlphaFoldDB" id="A0A2T2ZZ74"/>
<keyword evidence="3" id="KW-1185">Reference proteome</keyword>
<proteinExistence type="predicted"/>
<evidence type="ECO:0000313" key="3">
    <source>
        <dbReference type="Proteomes" id="UP000241462"/>
    </source>
</evidence>
<gene>
    <name evidence="2" type="ORF">BD289DRAFT_79043</name>
</gene>
<evidence type="ECO:0000256" key="1">
    <source>
        <dbReference type="SAM" id="MobiDB-lite"/>
    </source>
</evidence>
<accession>A0A2T2ZZ74</accession>
<sequence length="95" mass="10224">MRKGRHNRHSRCTQICSPTCMHHALANDNPSQARASAVKRPSASERARLRLQGRCRLPANGGAKHTAPESTPVALAAGYAGNPGLTTAGERERRD</sequence>
<reference evidence="2 3" key="1">
    <citation type="journal article" date="2018" name="Mycol. Prog.">
        <title>Coniella lustricola, a new species from submerged detritus.</title>
        <authorList>
            <person name="Raudabaugh D.B."/>
            <person name="Iturriaga T."/>
            <person name="Carver A."/>
            <person name="Mondo S."/>
            <person name="Pangilinan J."/>
            <person name="Lipzen A."/>
            <person name="He G."/>
            <person name="Amirebrahimi M."/>
            <person name="Grigoriev I.V."/>
            <person name="Miller A.N."/>
        </authorList>
    </citation>
    <scope>NUCLEOTIDE SEQUENCE [LARGE SCALE GENOMIC DNA]</scope>
    <source>
        <strain evidence="2 3">B22-T-1</strain>
    </source>
</reference>
<dbReference type="Proteomes" id="UP000241462">
    <property type="component" value="Unassembled WGS sequence"/>
</dbReference>
<dbReference type="EMBL" id="KZ678548">
    <property type="protein sequence ID" value="PSR79993.1"/>
    <property type="molecule type" value="Genomic_DNA"/>
</dbReference>
<dbReference type="InParanoid" id="A0A2T2ZZ74"/>
<evidence type="ECO:0000313" key="2">
    <source>
        <dbReference type="EMBL" id="PSR79993.1"/>
    </source>
</evidence>